<dbReference type="EMBL" id="VYKL01000018">
    <property type="protein sequence ID" value="KAA9023898.1"/>
    <property type="molecule type" value="Genomic_DNA"/>
</dbReference>
<reference evidence="1 2" key="1">
    <citation type="submission" date="2019-09" db="EMBL/GenBank/DDBJ databases">
        <title>Whole genome sequences of isolates from the Mars Exploration Rovers.</title>
        <authorList>
            <person name="Seuylemezian A."/>
            <person name="Vaishampayan P."/>
        </authorList>
    </citation>
    <scope>NUCLEOTIDE SEQUENCE [LARGE SCALE GENOMIC DNA]</scope>
    <source>
        <strain evidence="1 2">MER_TA_151</strain>
    </source>
</reference>
<dbReference type="Pfam" id="PF13151">
    <property type="entry name" value="DUF3990"/>
    <property type="match status" value="1"/>
</dbReference>
<dbReference type="Proteomes" id="UP000326671">
    <property type="component" value="Unassembled WGS sequence"/>
</dbReference>
<organism evidence="1 2">
    <name type="scientific">Niallia endozanthoxylica</name>
    <dbReference type="NCBI Taxonomy" id="2036016"/>
    <lineage>
        <taxon>Bacteria</taxon>
        <taxon>Bacillati</taxon>
        <taxon>Bacillota</taxon>
        <taxon>Bacilli</taxon>
        <taxon>Bacillales</taxon>
        <taxon>Bacillaceae</taxon>
        <taxon>Niallia</taxon>
    </lineage>
</organism>
<proteinExistence type="predicted"/>
<keyword evidence="2" id="KW-1185">Reference proteome</keyword>
<gene>
    <name evidence="1" type="ORF">F4V44_12230</name>
</gene>
<evidence type="ECO:0000313" key="1">
    <source>
        <dbReference type="EMBL" id="KAA9023898.1"/>
    </source>
</evidence>
<dbReference type="InterPro" id="IPR025051">
    <property type="entry name" value="DUF3990"/>
</dbReference>
<comment type="caution">
    <text evidence="1">The sequence shown here is derived from an EMBL/GenBank/DDBJ whole genome shotgun (WGS) entry which is preliminary data.</text>
</comment>
<protein>
    <submittedName>
        <fullName evidence="1">DUF3990 domain-containing protein</fullName>
    </submittedName>
</protein>
<accession>A0A5J5HR05</accession>
<sequence>MIPDKDTCMVYHATNLFHANIIQYKGIRLDVQRQLTDFGKGFYVTFNLVQAKKWARIRAAYPQISPEILNQLGISKVQYFNHPDTKVPAYIAYALNLKQLRQLKGKAFPLPHETDWPDYQQSWKSFVQDCRKGKQHHYEYVYGPVGGGHLTNPNEVKASDTKDQLSLNTPKATRCLLKLQVVVLKSEEETSKKSKIKQLYNHVRSLKNARNNENLFLLEIRDELMKIGNLTYQQAGKILQSSSVALQFDSTLMHEPPAYWAFSILYGTHKLWHKEYERYITGKGR</sequence>
<dbReference type="OrthoDB" id="9813772at2"/>
<dbReference type="AlphaFoldDB" id="A0A5J5HR05"/>
<evidence type="ECO:0000313" key="2">
    <source>
        <dbReference type="Proteomes" id="UP000326671"/>
    </source>
</evidence>
<name>A0A5J5HR05_9BACI</name>
<dbReference type="RefSeq" id="WP_150440298.1">
    <property type="nucleotide sequence ID" value="NZ_VYKL01000018.1"/>
</dbReference>